<proteinExistence type="predicted"/>
<dbReference type="EMBL" id="JACHGF010000001">
    <property type="protein sequence ID" value="MBB5282341.1"/>
    <property type="molecule type" value="Genomic_DNA"/>
</dbReference>
<accession>A0A840TGJ6</accession>
<reference evidence="1 2" key="1">
    <citation type="submission" date="2020-08" db="EMBL/GenBank/DDBJ databases">
        <title>Genomic Encyclopedia of Type Strains, Phase IV (KMG-IV): sequencing the most valuable type-strain genomes for metagenomic binning, comparative biology and taxonomic classification.</title>
        <authorList>
            <person name="Goeker M."/>
        </authorList>
    </citation>
    <scope>NUCLEOTIDE SEQUENCE [LARGE SCALE GENOMIC DNA]</scope>
    <source>
        <strain evidence="1 2">DSM 105074</strain>
    </source>
</reference>
<dbReference type="PROSITE" id="PS51257">
    <property type="entry name" value="PROKAR_LIPOPROTEIN"/>
    <property type="match status" value="1"/>
</dbReference>
<organism evidence="1 2">
    <name type="scientific">Rhabdobacter roseus</name>
    <dbReference type="NCBI Taxonomy" id="1655419"/>
    <lineage>
        <taxon>Bacteria</taxon>
        <taxon>Pseudomonadati</taxon>
        <taxon>Bacteroidota</taxon>
        <taxon>Cytophagia</taxon>
        <taxon>Cytophagales</taxon>
        <taxon>Cytophagaceae</taxon>
        <taxon>Rhabdobacter</taxon>
    </lineage>
</organism>
<gene>
    <name evidence="1" type="ORF">HNQ92_000462</name>
</gene>
<keyword evidence="2" id="KW-1185">Reference proteome</keyword>
<evidence type="ECO:0000313" key="1">
    <source>
        <dbReference type="EMBL" id="MBB5282341.1"/>
    </source>
</evidence>
<protein>
    <recommendedName>
        <fullName evidence="3">Lipocalin-like domain-containing protein</fullName>
    </recommendedName>
</protein>
<dbReference type="Proteomes" id="UP000557307">
    <property type="component" value="Unassembled WGS sequence"/>
</dbReference>
<dbReference type="AlphaFoldDB" id="A0A840TGJ6"/>
<dbReference type="RefSeq" id="WP_184170293.1">
    <property type="nucleotide sequence ID" value="NZ_JACHGF010000001.1"/>
</dbReference>
<evidence type="ECO:0008006" key="3">
    <source>
        <dbReference type="Google" id="ProtNLM"/>
    </source>
</evidence>
<sequence length="139" mass="15378">MAKRLIGGLVALGTLLALSCQPDEPSLGVGDPRVAGTWQLHERSTYVDTTQVVEQVPVTPLQTLRFTDDGQIAAEGEKLVYYRSASYYRLDSAAGTLRLTFVLDRLNGDYQQSLLIANDTMTLLPPCEGTCYLKLVRRR</sequence>
<evidence type="ECO:0000313" key="2">
    <source>
        <dbReference type="Proteomes" id="UP000557307"/>
    </source>
</evidence>
<comment type="caution">
    <text evidence="1">The sequence shown here is derived from an EMBL/GenBank/DDBJ whole genome shotgun (WGS) entry which is preliminary data.</text>
</comment>
<name>A0A840TGJ6_9BACT</name>